<dbReference type="AlphaFoldDB" id="K1VA27"/>
<name>K1VA27_TRIAC</name>
<sequence>MPPPPVPSRALTLHSTARASNSATHDVVDLTKPRPRTQEPSAAPSRKRSYSTFSIKTERSLSPTPSVKRERGERSESEWTVTPRRTPAVPPPRAPSHTRMPFRHASSVSTVGLNPPRPRVSRKNTESSSGGLGGQPAPEDLRHAVSQVRNKLETFGVLSDGEAGPALAALLGRLYDRSHLADESDVAAEGLLGILSSVMLQVLSMAPLHLVTSWSTTKIGLKAQISTKAPSTAMLARLNDAWNGRDFRRQLIGELS</sequence>
<organism evidence="2 3">
    <name type="scientific">Trichosporon asahii var. asahii (strain CBS 8904)</name>
    <name type="common">Yeast</name>
    <dbReference type="NCBI Taxonomy" id="1220162"/>
    <lineage>
        <taxon>Eukaryota</taxon>
        <taxon>Fungi</taxon>
        <taxon>Dikarya</taxon>
        <taxon>Basidiomycota</taxon>
        <taxon>Agaricomycotina</taxon>
        <taxon>Tremellomycetes</taxon>
        <taxon>Trichosporonales</taxon>
        <taxon>Trichosporonaceae</taxon>
        <taxon>Trichosporon</taxon>
    </lineage>
</organism>
<dbReference type="EMBL" id="AMBO01000333">
    <property type="protein sequence ID" value="EKD00855.1"/>
    <property type="molecule type" value="Genomic_DNA"/>
</dbReference>
<evidence type="ECO:0000313" key="2">
    <source>
        <dbReference type="EMBL" id="EKD00855.1"/>
    </source>
</evidence>
<accession>K1VA27</accession>
<dbReference type="Proteomes" id="UP000006757">
    <property type="component" value="Unassembled WGS sequence"/>
</dbReference>
<comment type="caution">
    <text evidence="2">The sequence shown here is derived from an EMBL/GenBank/DDBJ whole genome shotgun (WGS) entry which is preliminary data.</text>
</comment>
<reference evidence="2 3" key="1">
    <citation type="journal article" date="2012" name="Eukaryot. Cell">
        <title>Genome sequence of the Trichosporon asahii environmental strain CBS 8904.</title>
        <authorList>
            <person name="Yang R.Y."/>
            <person name="Li H.T."/>
            <person name="Zhu H."/>
            <person name="Zhou G.P."/>
            <person name="Wang M."/>
            <person name="Wang L."/>
        </authorList>
    </citation>
    <scope>NUCLEOTIDE SEQUENCE [LARGE SCALE GENOMIC DNA]</scope>
    <source>
        <strain evidence="2 3">CBS 8904</strain>
    </source>
</reference>
<keyword evidence="3" id="KW-1185">Reference proteome</keyword>
<feature type="compositionally biased region" description="Basic and acidic residues" evidence="1">
    <location>
        <begin position="67"/>
        <end position="77"/>
    </location>
</feature>
<feature type="compositionally biased region" description="Polar residues" evidence="1">
    <location>
        <begin position="14"/>
        <end position="24"/>
    </location>
</feature>
<dbReference type="InParanoid" id="K1VA27"/>
<dbReference type="HOGENOM" id="CLU_1099158_0_0_1"/>
<evidence type="ECO:0000313" key="3">
    <source>
        <dbReference type="Proteomes" id="UP000006757"/>
    </source>
</evidence>
<feature type="region of interest" description="Disordered" evidence="1">
    <location>
        <begin position="14"/>
        <end position="139"/>
    </location>
</feature>
<feature type="compositionally biased region" description="Polar residues" evidence="1">
    <location>
        <begin position="50"/>
        <end position="65"/>
    </location>
</feature>
<evidence type="ECO:0000256" key="1">
    <source>
        <dbReference type="SAM" id="MobiDB-lite"/>
    </source>
</evidence>
<protein>
    <submittedName>
        <fullName evidence="2">Uncharacterized protein</fullName>
    </submittedName>
</protein>
<proteinExistence type="predicted"/>
<gene>
    <name evidence="2" type="ORF">A1Q2_04865</name>
</gene>